<dbReference type="AlphaFoldDB" id="A0A2G5SC99"/>
<comment type="caution">
    <text evidence="1">The sequence shown here is derived from an EMBL/GenBank/DDBJ whole genome shotgun (WGS) entry which is preliminary data.</text>
</comment>
<organism evidence="1 2">
    <name type="scientific">Caenorhabditis nigoni</name>
    <dbReference type="NCBI Taxonomy" id="1611254"/>
    <lineage>
        <taxon>Eukaryota</taxon>
        <taxon>Metazoa</taxon>
        <taxon>Ecdysozoa</taxon>
        <taxon>Nematoda</taxon>
        <taxon>Chromadorea</taxon>
        <taxon>Rhabditida</taxon>
        <taxon>Rhabditina</taxon>
        <taxon>Rhabditomorpha</taxon>
        <taxon>Rhabditoidea</taxon>
        <taxon>Rhabditidae</taxon>
        <taxon>Peloderinae</taxon>
        <taxon>Caenorhabditis</taxon>
    </lineage>
</organism>
<accession>A0A2G5SC99</accession>
<name>A0A2G5SC99_9PELO</name>
<dbReference type="Proteomes" id="UP000230233">
    <property type="component" value="Unassembled WGS sequence"/>
</dbReference>
<dbReference type="OrthoDB" id="10562199at2759"/>
<gene>
    <name evidence="1" type="ORF">B9Z55_028324</name>
</gene>
<sequence>MDVGTRRNKLRRFIHPVHGKARPVKFRFRALTLKELRLRQKPRTRVTRQISCHRIHQYHMDPEKRNRNVPELTVAQTVENFLEASKTVMQKSEKIHDEVVAVGVEYEDSIKMLHFGQIMKKHSCRQKRDKLQVSWWPMKRLEEKARRR</sequence>
<reference evidence="2" key="1">
    <citation type="submission" date="2017-10" db="EMBL/GenBank/DDBJ databases">
        <title>Rapid genome shrinkage in a self-fertile nematode reveals novel sperm competition proteins.</title>
        <authorList>
            <person name="Yin D."/>
            <person name="Schwarz E.M."/>
            <person name="Thomas C.G."/>
            <person name="Felde R.L."/>
            <person name="Korf I.F."/>
            <person name="Cutter A.D."/>
            <person name="Schartner C.M."/>
            <person name="Ralston E.J."/>
            <person name="Meyer B.J."/>
            <person name="Haag E.S."/>
        </authorList>
    </citation>
    <scope>NUCLEOTIDE SEQUENCE [LARGE SCALE GENOMIC DNA]</scope>
    <source>
        <strain evidence="2">JU1422</strain>
    </source>
</reference>
<evidence type="ECO:0000313" key="2">
    <source>
        <dbReference type="Proteomes" id="UP000230233"/>
    </source>
</evidence>
<evidence type="ECO:0000313" key="1">
    <source>
        <dbReference type="EMBL" id="PIC12543.1"/>
    </source>
</evidence>
<keyword evidence="2" id="KW-1185">Reference proteome</keyword>
<dbReference type="EMBL" id="PDUG01000021">
    <property type="protein sequence ID" value="PIC12543.1"/>
    <property type="molecule type" value="Genomic_DNA"/>
</dbReference>
<protein>
    <submittedName>
        <fullName evidence="1">Uncharacterized protein</fullName>
    </submittedName>
</protein>
<proteinExistence type="predicted"/>
<dbReference type="STRING" id="1611254.A0A2G5SC99"/>